<evidence type="ECO:0000259" key="2">
    <source>
        <dbReference type="PROSITE" id="PS51898"/>
    </source>
</evidence>
<dbReference type="InterPro" id="IPR013762">
    <property type="entry name" value="Integrase-like_cat_sf"/>
</dbReference>
<reference evidence="3 4" key="1">
    <citation type="submission" date="2011-08" db="EMBL/GenBank/DDBJ databases">
        <title>The Genome Sequence of Clostridium citroniae WAL-17108.</title>
        <authorList>
            <consortium name="The Broad Institute Genome Sequencing Platform"/>
            <person name="Earl A."/>
            <person name="Ward D."/>
            <person name="Feldgarden M."/>
            <person name="Gevers D."/>
            <person name="Finegold S.M."/>
            <person name="Summanen P.H."/>
            <person name="Molitoris D.R."/>
            <person name="Vaisanen M.L."/>
            <person name="Daigneault M."/>
            <person name="Allen-Vercoe E."/>
            <person name="Young S.K."/>
            <person name="Zeng Q."/>
            <person name="Gargeya S."/>
            <person name="Fitzgerald M."/>
            <person name="Haas B."/>
            <person name="Abouelleil A."/>
            <person name="Alvarado L."/>
            <person name="Arachchi H.M."/>
            <person name="Berlin A."/>
            <person name="Brown A."/>
            <person name="Chapman S.B."/>
            <person name="Chen Z."/>
            <person name="Dunbar C."/>
            <person name="Freedman E."/>
            <person name="Gearin G."/>
            <person name="Gellesch M."/>
            <person name="Goldberg J."/>
            <person name="Griggs A."/>
            <person name="Gujja S."/>
            <person name="Heiman D."/>
            <person name="Howarth C."/>
            <person name="Larson L."/>
            <person name="Lui A."/>
            <person name="MacDonald P.J.P."/>
            <person name="Montmayeur A."/>
            <person name="Murphy C."/>
            <person name="Neiman D."/>
            <person name="Pearson M."/>
            <person name="Priest M."/>
            <person name="Roberts A."/>
            <person name="Saif S."/>
            <person name="Shea T."/>
            <person name="Shenoy N."/>
            <person name="Sisk P."/>
            <person name="Stolte C."/>
            <person name="Sykes S."/>
            <person name="Wortman J."/>
            <person name="Nusbaum C."/>
            <person name="Birren B."/>
        </authorList>
    </citation>
    <scope>NUCLEOTIDE SEQUENCE [LARGE SCALE GENOMIC DNA]</scope>
    <source>
        <strain evidence="3 4">WAL-17108</strain>
    </source>
</reference>
<proteinExistence type="predicted"/>
<dbReference type="PATRIC" id="fig|742733.3.peg.5002"/>
<dbReference type="CDD" id="cd01192">
    <property type="entry name" value="INT_C_like_3"/>
    <property type="match status" value="1"/>
</dbReference>
<gene>
    <name evidence="3" type="ORF">HMPREF9469_04854</name>
</gene>
<dbReference type="PANTHER" id="PTHR30349:SF82">
    <property type="entry name" value="INTEGRASE_RECOMBINASE YOEC-RELATED"/>
    <property type="match status" value="1"/>
</dbReference>
<dbReference type="InterPro" id="IPR011010">
    <property type="entry name" value="DNA_brk_join_enz"/>
</dbReference>
<dbReference type="GO" id="GO:0003677">
    <property type="term" value="F:DNA binding"/>
    <property type="evidence" value="ECO:0007669"/>
    <property type="project" value="InterPro"/>
</dbReference>
<sequence>MFAWTEGDDVMELVQPIRDKELLEAMKRELLRMGYRDYMLLVLGINTGLRISDILKLKVSDVKDLSYIKMHEQKTGKFKRIKISGIADEIEKYIAGMDDDAYLFKSQKGDNKPISRVQAYRILNKAAVRVGINGEIGTHTLRKTFGYHMYMKTKDVALLQELFNHSSPSVTLRYIGINQDRLDQAMDDFRL</sequence>
<keyword evidence="1" id="KW-0233">DNA recombination</keyword>
<dbReference type="EMBL" id="ADLJ01000044">
    <property type="protein sequence ID" value="EHE96318.1"/>
    <property type="molecule type" value="Genomic_DNA"/>
</dbReference>
<feature type="domain" description="Tyr recombinase" evidence="2">
    <location>
        <begin position="12"/>
        <end position="187"/>
    </location>
</feature>
<dbReference type="AlphaFoldDB" id="G5HQJ2"/>
<dbReference type="GO" id="GO:0015074">
    <property type="term" value="P:DNA integration"/>
    <property type="evidence" value="ECO:0007669"/>
    <property type="project" value="InterPro"/>
</dbReference>
<dbReference type="eggNOG" id="COG0582">
    <property type="taxonomic scope" value="Bacteria"/>
</dbReference>
<dbReference type="Proteomes" id="UP000003763">
    <property type="component" value="Unassembled WGS sequence"/>
</dbReference>
<dbReference type="Gene3D" id="1.10.443.10">
    <property type="entry name" value="Intergrase catalytic core"/>
    <property type="match status" value="1"/>
</dbReference>
<comment type="caution">
    <text evidence="3">The sequence shown here is derived from an EMBL/GenBank/DDBJ whole genome shotgun (WGS) entry which is preliminary data.</text>
</comment>
<organism evidence="3 4">
    <name type="scientific">[Clostridium] citroniae WAL-17108</name>
    <dbReference type="NCBI Taxonomy" id="742733"/>
    <lineage>
        <taxon>Bacteria</taxon>
        <taxon>Bacillati</taxon>
        <taxon>Bacillota</taxon>
        <taxon>Clostridia</taxon>
        <taxon>Lachnospirales</taxon>
        <taxon>Lachnospiraceae</taxon>
        <taxon>Enterocloster</taxon>
    </lineage>
</organism>
<dbReference type="InterPro" id="IPR002104">
    <property type="entry name" value="Integrase_catalytic"/>
</dbReference>
<dbReference type="HOGENOM" id="CLU_027562_33_1_9"/>
<evidence type="ECO:0000313" key="3">
    <source>
        <dbReference type="EMBL" id="EHE96318.1"/>
    </source>
</evidence>
<dbReference type="Pfam" id="PF00589">
    <property type="entry name" value="Phage_integrase"/>
    <property type="match status" value="1"/>
</dbReference>
<accession>G5HQJ2</accession>
<evidence type="ECO:0000256" key="1">
    <source>
        <dbReference type="ARBA" id="ARBA00023172"/>
    </source>
</evidence>
<dbReference type="GO" id="GO:0006310">
    <property type="term" value="P:DNA recombination"/>
    <property type="evidence" value="ECO:0007669"/>
    <property type="project" value="UniProtKB-KW"/>
</dbReference>
<dbReference type="SUPFAM" id="SSF56349">
    <property type="entry name" value="DNA breaking-rejoining enzymes"/>
    <property type="match status" value="1"/>
</dbReference>
<name>G5HQJ2_9FIRM</name>
<dbReference type="InterPro" id="IPR050090">
    <property type="entry name" value="Tyrosine_recombinase_XerCD"/>
</dbReference>
<protein>
    <recommendedName>
        <fullName evidence="2">Tyr recombinase domain-containing protein</fullName>
    </recommendedName>
</protein>
<dbReference type="PANTHER" id="PTHR30349">
    <property type="entry name" value="PHAGE INTEGRASE-RELATED"/>
    <property type="match status" value="1"/>
</dbReference>
<evidence type="ECO:0000313" key="4">
    <source>
        <dbReference type="Proteomes" id="UP000003763"/>
    </source>
</evidence>
<dbReference type="PROSITE" id="PS51898">
    <property type="entry name" value="TYR_RECOMBINASE"/>
    <property type="match status" value="1"/>
</dbReference>